<evidence type="ECO:0000313" key="7">
    <source>
        <dbReference type="Proteomes" id="UP000298277"/>
    </source>
</evidence>
<dbReference type="AlphaFoldDB" id="A0A5F1Z219"/>
<dbReference type="PROSITE" id="PS00041">
    <property type="entry name" value="HTH_ARAC_FAMILY_1"/>
    <property type="match status" value="1"/>
</dbReference>
<dbReference type="GO" id="GO:0003700">
    <property type="term" value="F:DNA-binding transcription factor activity"/>
    <property type="evidence" value="ECO:0007669"/>
    <property type="project" value="InterPro"/>
</dbReference>
<evidence type="ECO:0000256" key="2">
    <source>
        <dbReference type="ARBA" id="ARBA00023125"/>
    </source>
</evidence>
<feature type="transmembrane region" description="Helical" evidence="4">
    <location>
        <begin position="100"/>
        <end position="118"/>
    </location>
</feature>
<evidence type="ECO:0000313" key="6">
    <source>
        <dbReference type="EMBL" id="TGK33420.1"/>
    </source>
</evidence>
<keyword evidence="7" id="KW-1185">Reference proteome</keyword>
<feature type="domain" description="HTH araC/xylS-type" evidence="5">
    <location>
        <begin position="279"/>
        <end position="379"/>
    </location>
</feature>
<feature type="transmembrane region" description="Helical" evidence="4">
    <location>
        <begin position="195"/>
        <end position="216"/>
    </location>
</feature>
<keyword evidence="2" id="KW-0238">DNA-binding</keyword>
<keyword evidence="4" id="KW-1133">Transmembrane helix</keyword>
<dbReference type="Gene3D" id="1.10.10.60">
    <property type="entry name" value="Homeodomain-like"/>
    <property type="match status" value="2"/>
</dbReference>
<dbReference type="PROSITE" id="PS01124">
    <property type="entry name" value="HTH_ARAC_FAMILY_2"/>
    <property type="match status" value="1"/>
</dbReference>
<keyword evidence="4" id="KW-0472">Membrane</keyword>
<organism evidence="6 7">
    <name type="scientific">Leptospira gomenensis</name>
    <dbReference type="NCBI Taxonomy" id="2484974"/>
    <lineage>
        <taxon>Bacteria</taxon>
        <taxon>Pseudomonadati</taxon>
        <taxon>Spirochaetota</taxon>
        <taxon>Spirochaetia</taxon>
        <taxon>Leptospirales</taxon>
        <taxon>Leptospiraceae</taxon>
        <taxon>Leptospira</taxon>
    </lineage>
</organism>
<evidence type="ECO:0000256" key="4">
    <source>
        <dbReference type="SAM" id="Phobius"/>
    </source>
</evidence>
<feature type="transmembrane region" description="Helical" evidence="4">
    <location>
        <begin position="152"/>
        <end position="183"/>
    </location>
</feature>
<dbReference type="SUPFAM" id="SSF46689">
    <property type="entry name" value="Homeodomain-like"/>
    <property type="match status" value="1"/>
</dbReference>
<dbReference type="PANTHER" id="PTHR43280">
    <property type="entry name" value="ARAC-FAMILY TRANSCRIPTIONAL REGULATOR"/>
    <property type="match status" value="1"/>
</dbReference>
<comment type="caution">
    <text evidence="6">The sequence shown here is derived from an EMBL/GenBank/DDBJ whole genome shotgun (WGS) entry which is preliminary data.</text>
</comment>
<dbReference type="Proteomes" id="UP000298277">
    <property type="component" value="Unassembled WGS sequence"/>
</dbReference>
<evidence type="ECO:0000256" key="3">
    <source>
        <dbReference type="ARBA" id="ARBA00023163"/>
    </source>
</evidence>
<keyword evidence="1" id="KW-0805">Transcription regulation</keyword>
<dbReference type="RefSeq" id="WP_135590277.1">
    <property type="nucleotide sequence ID" value="NZ_RQEZ01000035.1"/>
</dbReference>
<feature type="transmembrane region" description="Helical" evidence="4">
    <location>
        <begin position="222"/>
        <end position="240"/>
    </location>
</feature>
<dbReference type="PANTHER" id="PTHR43280:SF29">
    <property type="entry name" value="ARAC-FAMILY TRANSCRIPTIONAL REGULATOR"/>
    <property type="match status" value="1"/>
</dbReference>
<dbReference type="OrthoDB" id="319586at2"/>
<feature type="transmembrane region" description="Helical" evidence="4">
    <location>
        <begin position="6"/>
        <end position="26"/>
    </location>
</feature>
<proteinExistence type="predicted"/>
<dbReference type="GO" id="GO:0043565">
    <property type="term" value="F:sequence-specific DNA binding"/>
    <property type="evidence" value="ECO:0007669"/>
    <property type="project" value="InterPro"/>
</dbReference>
<keyword evidence="3" id="KW-0804">Transcription</keyword>
<evidence type="ECO:0000256" key="1">
    <source>
        <dbReference type="ARBA" id="ARBA00023015"/>
    </source>
</evidence>
<sequence>MNDFIIFGIFFGGVLAIAAAAGQLAAENKDPRKYLLSSLMFCTGVWQTYLGALYRGFLEGPYAFFRMTHLPLALCVGPLLYLFLRDIVDKKYEFVKVSRVHFAPAIFVALFQLPLHFVDPEIKVRLETFSHNLLQNPDPYLLLVSGEGYTRIYFYISAWLVPLPKASMILYCLILLYYIIIYWNTNDSIWIKMRFPVLTALLGVVSASFSAIFDHFVDGETYLRFGGFVGSLCVFFVYLLDRRFFEPLRIRNKTREYRQSRIKRLDKDSLRGAVLSLMDSEKLFLTEDLSLQMLSNELSENGFEINPAQLSEFINSEFGKNYNQFLNEYRIQEACELLLSEPDRSVLSIALAAGFNSKSTFNRVFKTFLKTTPLEYRESRSD</sequence>
<keyword evidence="4" id="KW-0812">Transmembrane</keyword>
<name>A0A5F1Z219_9LEPT</name>
<dbReference type="InterPro" id="IPR018062">
    <property type="entry name" value="HTH_AraC-typ_CS"/>
</dbReference>
<dbReference type="EMBL" id="RQFA01000046">
    <property type="protein sequence ID" value="TGK33420.1"/>
    <property type="molecule type" value="Genomic_DNA"/>
</dbReference>
<gene>
    <name evidence="6" type="ORF">EHQ17_11575</name>
</gene>
<feature type="transmembrane region" description="Helical" evidence="4">
    <location>
        <begin position="38"/>
        <end position="57"/>
    </location>
</feature>
<evidence type="ECO:0000259" key="5">
    <source>
        <dbReference type="PROSITE" id="PS01124"/>
    </source>
</evidence>
<feature type="transmembrane region" description="Helical" evidence="4">
    <location>
        <begin position="69"/>
        <end position="88"/>
    </location>
</feature>
<reference evidence="6" key="1">
    <citation type="journal article" date="2019" name="PLoS Negl. Trop. Dis.">
        <title>Revisiting the worldwide diversity of Leptospira species in the environment.</title>
        <authorList>
            <person name="Vincent A.T."/>
            <person name="Schiettekatte O."/>
            <person name="Bourhy P."/>
            <person name="Veyrier F.J."/>
            <person name="Picardeau M."/>
        </authorList>
    </citation>
    <scope>NUCLEOTIDE SEQUENCE [LARGE SCALE GENOMIC DNA]</scope>
    <source>
        <strain evidence="6">201800299</strain>
    </source>
</reference>
<dbReference type="SMART" id="SM00342">
    <property type="entry name" value="HTH_ARAC"/>
    <property type="match status" value="1"/>
</dbReference>
<dbReference type="Pfam" id="PF12833">
    <property type="entry name" value="HTH_18"/>
    <property type="match status" value="1"/>
</dbReference>
<dbReference type="InterPro" id="IPR018060">
    <property type="entry name" value="HTH_AraC"/>
</dbReference>
<protein>
    <submittedName>
        <fullName evidence="6">AraC family transcriptional regulator</fullName>
    </submittedName>
</protein>
<dbReference type="InterPro" id="IPR009057">
    <property type="entry name" value="Homeodomain-like_sf"/>
</dbReference>
<accession>A0A5F1Z219</accession>